<evidence type="ECO:0000313" key="2">
    <source>
        <dbReference type="EMBL" id="CAF4572113.1"/>
    </source>
</evidence>
<dbReference type="Proteomes" id="UP000677228">
    <property type="component" value="Unassembled WGS sequence"/>
</dbReference>
<evidence type="ECO:0000313" key="3">
    <source>
        <dbReference type="Proteomes" id="UP000677228"/>
    </source>
</evidence>
<accession>A0A8S2GBL6</accession>
<dbReference type="EMBL" id="CAJOBA010117705">
    <property type="protein sequence ID" value="CAF4572113.1"/>
    <property type="molecule type" value="Genomic_DNA"/>
</dbReference>
<proteinExistence type="predicted"/>
<dbReference type="Proteomes" id="UP000682733">
    <property type="component" value="Unassembled WGS sequence"/>
</dbReference>
<protein>
    <submittedName>
        <fullName evidence="1">Uncharacterized protein</fullName>
    </submittedName>
</protein>
<dbReference type="EMBL" id="CAJNOK010079331">
    <property type="protein sequence ID" value="CAF1680375.1"/>
    <property type="molecule type" value="Genomic_DNA"/>
</dbReference>
<reference evidence="1" key="1">
    <citation type="submission" date="2021-02" db="EMBL/GenBank/DDBJ databases">
        <authorList>
            <person name="Nowell W R."/>
        </authorList>
    </citation>
    <scope>NUCLEOTIDE SEQUENCE</scope>
</reference>
<organism evidence="1 3">
    <name type="scientific">Didymodactylos carnosus</name>
    <dbReference type="NCBI Taxonomy" id="1234261"/>
    <lineage>
        <taxon>Eukaryota</taxon>
        <taxon>Metazoa</taxon>
        <taxon>Spiralia</taxon>
        <taxon>Gnathifera</taxon>
        <taxon>Rotifera</taxon>
        <taxon>Eurotatoria</taxon>
        <taxon>Bdelloidea</taxon>
        <taxon>Philodinida</taxon>
        <taxon>Philodinidae</taxon>
        <taxon>Didymodactylos</taxon>
    </lineage>
</organism>
<sequence>LIRSITRPTRYNHFSVLTNSPMTMSFGSPPISSHSLKEDSLLIRNGQTPSQYARQVLDSAL</sequence>
<evidence type="ECO:0000313" key="1">
    <source>
        <dbReference type="EMBL" id="CAF1680375.1"/>
    </source>
</evidence>
<gene>
    <name evidence="1" type="ORF">OVA965_LOCUS46054</name>
    <name evidence="2" type="ORF">TMI583_LOCUS50197</name>
</gene>
<comment type="caution">
    <text evidence="1">The sequence shown here is derived from an EMBL/GenBank/DDBJ whole genome shotgun (WGS) entry which is preliminary data.</text>
</comment>
<feature type="non-terminal residue" evidence="1">
    <location>
        <position position="61"/>
    </location>
</feature>
<feature type="non-terminal residue" evidence="1">
    <location>
        <position position="1"/>
    </location>
</feature>
<name>A0A8S2GBL6_9BILA</name>
<dbReference type="AlphaFoldDB" id="A0A8S2GBL6"/>